<protein>
    <submittedName>
        <fullName evidence="1">ORF1216</fullName>
    </submittedName>
</protein>
<proteinExistence type="predicted"/>
<dbReference type="EMBL" id="MF768985">
    <property type="protein sequence ID" value="ATU83900.1"/>
    <property type="molecule type" value="Genomic_DNA"/>
</dbReference>
<accession>A0A2D3I678</accession>
<name>A0A2D3I678_9VIRU</name>
<organism evidence="1">
    <name type="scientific">White spot syndrome virus</name>
    <dbReference type="NCBI Taxonomy" id="342409"/>
    <lineage>
        <taxon>Viruses</taxon>
        <taxon>Viruses incertae sedis</taxon>
        <taxon>Naldaviricetes</taxon>
        <taxon>Nimaviridae</taxon>
        <taxon>Whispovirus</taxon>
    </lineage>
</organism>
<reference evidence="1" key="1">
    <citation type="journal article" date="2018" name="Aquaculture">
        <title>Complete genome sequence of a white spot syndrome virus associated with a disease incursion in Australia.</title>
        <authorList>
            <person name="Oakey J."/>
            <person name="Smith C.S."/>
        </authorList>
    </citation>
    <scope>NUCLEOTIDE SEQUENCE [LARGE SCALE GENOMIC DNA]</scope>
    <source>
        <strain evidence="1">WSSV-AU</strain>
    </source>
</reference>
<evidence type="ECO:0000313" key="1">
    <source>
        <dbReference type="EMBL" id="ATU83900.1"/>
    </source>
</evidence>
<dbReference type="Proteomes" id="UP000267516">
    <property type="component" value="Segment"/>
</dbReference>
<sequence length="76" mass="8469">MYTRSCADPAFLFLETQFAVRQINVFLSLKSICRKGSSCSSLSSSFFSVLITGANFWKEFGAIVRLCGATQECIRQ</sequence>